<accession>A0A4D8QFG7</accession>
<geneLocation type="plasmid" evidence="1 2">
    <name>p8</name>
</geneLocation>
<sequence>MIVATHQNVKGRKVDKKITVSRAVLARTIAVLTTARHDKPADLEKPERTRVLEARIAELQAVLDTTRDVS</sequence>
<organism evidence="1 2">
    <name type="scientific">Azospirillum brasilense</name>
    <dbReference type="NCBI Taxonomy" id="192"/>
    <lineage>
        <taxon>Bacteria</taxon>
        <taxon>Pseudomonadati</taxon>
        <taxon>Pseudomonadota</taxon>
        <taxon>Alphaproteobacteria</taxon>
        <taxon>Rhodospirillales</taxon>
        <taxon>Azospirillaceae</taxon>
        <taxon>Azospirillum</taxon>
    </lineage>
</organism>
<evidence type="ECO:0000313" key="1">
    <source>
        <dbReference type="EMBL" id="QCO07553.1"/>
    </source>
</evidence>
<dbReference type="AlphaFoldDB" id="A0A4D8QFG7"/>
<name>A0A4D8QFG7_AZOBR</name>
<gene>
    <name evidence="1" type="ORF">D3867_37350</name>
</gene>
<protein>
    <submittedName>
        <fullName evidence="1">Uncharacterized protein</fullName>
    </submittedName>
</protein>
<dbReference type="EMBL" id="CP032338">
    <property type="protein sequence ID" value="QCO07553.1"/>
    <property type="molecule type" value="Genomic_DNA"/>
</dbReference>
<dbReference type="Proteomes" id="UP000298596">
    <property type="component" value="Plasmid p8"/>
</dbReference>
<keyword evidence="1" id="KW-0614">Plasmid</keyword>
<reference evidence="1 2" key="1">
    <citation type="submission" date="2018-09" db="EMBL/GenBank/DDBJ databases">
        <title>Whole genome based analysis of evolution and adaptive divergence in Indian and Brazilian strains of Azospirillum brasilense.</title>
        <authorList>
            <person name="Singh C."/>
            <person name="Tripathi A.K."/>
        </authorList>
    </citation>
    <scope>NUCLEOTIDE SEQUENCE [LARGE SCALE GENOMIC DNA]</scope>
    <source>
        <strain evidence="1 2">MTCC4036</strain>
        <plasmid evidence="1 2">p8</plasmid>
    </source>
</reference>
<proteinExistence type="predicted"/>
<evidence type="ECO:0000313" key="2">
    <source>
        <dbReference type="Proteomes" id="UP000298596"/>
    </source>
</evidence>